<dbReference type="EMBL" id="JBCLYO010000020">
    <property type="protein sequence ID" value="KAL0080352.1"/>
    <property type="molecule type" value="Genomic_DNA"/>
</dbReference>
<gene>
    <name evidence="1" type="ORF">J3Q64DRAFT_1759644</name>
</gene>
<dbReference type="Proteomes" id="UP001448207">
    <property type="component" value="Unassembled WGS sequence"/>
</dbReference>
<comment type="caution">
    <text evidence="1">The sequence shown here is derived from an EMBL/GenBank/DDBJ whole genome shotgun (WGS) entry which is preliminary data.</text>
</comment>
<name>A0ABR3AT94_PHYBL</name>
<organism evidence="1 2">
    <name type="scientific">Phycomyces blakesleeanus</name>
    <dbReference type="NCBI Taxonomy" id="4837"/>
    <lineage>
        <taxon>Eukaryota</taxon>
        <taxon>Fungi</taxon>
        <taxon>Fungi incertae sedis</taxon>
        <taxon>Mucoromycota</taxon>
        <taxon>Mucoromycotina</taxon>
        <taxon>Mucoromycetes</taxon>
        <taxon>Mucorales</taxon>
        <taxon>Phycomycetaceae</taxon>
        <taxon>Phycomyces</taxon>
    </lineage>
</organism>
<evidence type="ECO:0000313" key="1">
    <source>
        <dbReference type="EMBL" id="KAL0080352.1"/>
    </source>
</evidence>
<accession>A0ABR3AT94</accession>
<keyword evidence="2" id="KW-1185">Reference proteome</keyword>
<reference evidence="1 2" key="1">
    <citation type="submission" date="2024-04" db="EMBL/GenBank/DDBJ databases">
        <title>Symmetric and asymmetric DNA N6-adenine methylation regulates different biological responses in Mucorales.</title>
        <authorList>
            <consortium name="Lawrence Berkeley National Laboratory"/>
            <person name="Lax C."/>
            <person name="Mondo S.J."/>
            <person name="Osorio-Concepcion M."/>
            <person name="Muszewska A."/>
            <person name="Corrochano-Luque M."/>
            <person name="Gutierrez G."/>
            <person name="Riley R."/>
            <person name="Lipzen A."/>
            <person name="Guo J."/>
            <person name="Hundley H."/>
            <person name="Amirebrahimi M."/>
            <person name="Ng V."/>
            <person name="Lorenzo-Gutierrez D."/>
            <person name="Binder U."/>
            <person name="Yang J."/>
            <person name="Song Y."/>
            <person name="Canovas D."/>
            <person name="Navarro E."/>
            <person name="Freitag M."/>
            <person name="Gabaldon T."/>
            <person name="Grigoriev I.V."/>
            <person name="Corrochano L.M."/>
            <person name="Nicolas F.E."/>
            <person name="Garre V."/>
        </authorList>
    </citation>
    <scope>NUCLEOTIDE SEQUENCE [LARGE SCALE GENOMIC DNA]</scope>
    <source>
        <strain evidence="1 2">L51</strain>
    </source>
</reference>
<protein>
    <submittedName>
        <fullName evidence="1">Uncharacterized protein</fullName>
    </submittedName>
</protein>
<sequence length="63" mass="6758">MALFANTIDLQVHKNRSIPKLASCNFVASARSSEALAQSGHLAVSAPSQIIGRFQFLKASLPF</sequence>
<proteinExistence type="predicted"/>
<evidence type="ECO:0000313" key="2">
    <source>
        <dbReference type="Proteomes" id="UP001448207"/>
    </source>
</evidence>